<organism evidence="1 2">
    <name type="scientific">Ameiurus melas</name>
    <name type="common">Black bullhead</name>
    <name type="synonym">Silurus melas</name>
    <dbReference type="NCBI Taxonomy" id="219545"/>
    <lineage>
        <taxon>Eukaryota</taxon>
        <taxon>Metazoa</taxon>
        <taxon>Chordata</taxon>
        <taxon>Craniata</taxon>
        <taxon>Vertebrata</taxon>
        <taxon>Euteleostomi</taxon>
        <taxon>Actinopterygii</taxon>
        <taxon>Neopterygii</taxon>
        <taxon>Teleostei</taxon>
        <taxon>Ostariophysi</taxon>
        <taxon>Siluriformes</taxon>
        <taxon>Ictaluridae</taxon>
        <taxon>Ameiurus</taxon>
    </lineage>
</organism>
<dbReference type="AlphaFoldDB" id="A0A7J6BCY6"/>
<name>A0A7J6BCY6_AMEME</name>
<proteinExistence type="predicted"/>
<gene>
    <name evidence="1" type="ORF">AMELA_G00020520</name>
</gene>
<evidence type="ECO:0000313" key="2">
    <source>
        <dbReference type="Proteomes" id="UP000593565"/>
    </source>
</evidence>
<evidence type="ECO:0000313" key="1">
    <source>
        <dbReference type="EMBL" id="KAF4092387.1"/>
    </source>
</evidence>
<dbReference type="EMBL" id="JAAGNN010000002">
    <property type="protein sequence ID" value="KAF4092387.1"/>
    <property type="molecule type" value="Genomic_DNA"/>
</dbReference>
<comment type="caution">
    <text evidence="1">The sequence shown here is derived from an EMBL/GenBank/DDBJ whole genome shotgun (WGS) entry which is preliminary data.</text>
</comment>
<keyword evidence="2" id="KW-1185">Reference proteome</keyword>
<sequence>LILSSSRPWHFRFAVLFRGHGVLVGQGRLAAFIRYSVVCASQRAQCANTTTSLWCR</sequence>
<dbReference type="Proteomes" id="UP000593565">
    <property type="component" value="Unassembled WGS sequence"/>
</dbReference>
<accession>A0A7J6BCY6</accession>
<feature type="non-terminal residue" evidence="1">
    <location>
        <position position="1"/>
    </location>
</feature>
<reference evidence="1 2" key="1">
    <citation type="submission" date="2020-02" db="EMBL/GenBank/DDBJ databases">
        <title>A chromosome-scale genome assembly of the black bullhead catfish (Ameiurus melas).</title>
        <authorList>
            <person name="Wen M."/>
            <person name="Zham M."/>
            <person name="Cabau C."/>
            <person name="Klopp C."/>
            <person name="Donnadieu C."/>
            <person name="Roques C."/>
            <person name="Bouchez O."/>
            <person name="Lampietro C."/>
            <person name="Jouanno E."/>
            <person name="Herpin A."/>
            <person name="Louis A."/>
            <person name="Berthelot C."/>
            <person name="Parey E."/>
            <person name="Roest-Crollius H."/>
            <person name="Braasch I."/>
            <person name="Postlethwait J."/>
            <person name="Robinson-Rechavi M."/>
            <person name="Echchiki A."/>
            <person name="Begum T."/>
            <person name="Montfort J."/>
            <person name="Schartl M."/>
            <person name="Bobe J."/>
            <person name="Guiguen Y."/>
        </authorList>
    </citation>
    <scope>NUCLEOTIDE SEQUENCE [LARGE SCALE GENOMIC DNA]</scope>
    <source>
        <strain evidence="1">M_S1</strain>
        <tissue evidence="1">Blood</tissue>
    </source>
</reference>
<protein>
    <submittedName>
        <fullName evidence="1">Uncharacterized protein</fullName>
    </submittedName>
</protein>